<organism evidence="1 2">
    <name type="scientific">Dendrothele bispora (strain CBS 962.96)</name>
    <dbReference type="NCBI Taxonomy" id="1314807"/>
    <lineage>
        <taxon>Eukaryota</taxon>
        <taxon>Fungi</taxon>
        <taxon>Dikarya</taxon>
        <taxon>Basidiomycota</taxon>
        <taxon>Agaricomycotina</taxon>
        <taxon>Agaricomycetes</taxon>
        <taxon>Agaricomycetidae</taxon>
        <taxon>Agaricales</taxon>
        <taxon>Agaricales incertae sedis</taxon>
        <taxon>Dendrothele</taxon>
    </lineage>
</organism>
<keyword evidence="2" id="KW-1185">Reference proteome</keyword>
<dbReference type="Gene3D" id="3.40.50.1000">
    <property type="entry name" value="HAD superfamily/HAD-like"/>
    <property type="match status" value="1"/>
</dbReference>
<gene>
    <name evidence="1" type="ORF">K435DRAFT_569034</name>
</gene>
<dbReference type="InterPro" id="IPR023214">
    <property type="entry name" value="HAD_sf"/>
</dbReference>
<accession>A0A4S8MMS1</accession>
<dbReference type="Proteomes" id="UP000297245">
    <property type="component" value="Unassembled WGS sequence"/>
</dbReference>
<protein>
    <recommendedName>
        <fullName evidence="3">FCP1 homology domain-containing protein</fullName>
    </recommendedName>
</protein>
<feature type="non-terminal residue" evidence="1">
    <location>
        <position position="175"/>
    </location>
</feature>
<sequence>RKLIILDLNGTLLYRAPPESRDLYPRKRGRYPLYITTRPLRIVYARLYIPSFRKYLFHAETRKWLDVMVWNSAQPHSNVDAGTQEEKEGEKKNSGLIAVWAKDTLGLNKAAYNSKSQTTKNLDKPWEQLTPLIPGNENFSPEEMQRAREMLQPWNHFCVPEYSREVWLRDGRVVA</sequence>
<evidence type="ECO:0000313" key="2">
    <source>
        <dbReference type="Proteomes" id="UP000297245"/>
    </source>
</evidence>
<evidence type="ECO:0000313" key="1">
    <source>
        <dbReference type="EMBL" id="THV04175.1"/>
    </source>
</evidence>
<dbReference type="AlphaFoldDB" id="A0A4S8MMS1"/>
<dbReference type="EMBL" id="ML179059">
    <property type="protein sequence ID" value="THV04175.1"/>
    <property type="molecule type" value="Genomic_DNA"/>
</dbReference>
<name>A0A4S8MMS1_DENBC</name>
<reference evidence="1 2" key="1">
    <citation type="journal article" date="2019" name="Nat. Ecol. Evol.">
        <title>Megaphylogeny resolves global patterns of mushroom evolution.</title>
        <authorList>
            <person name="Varga T."/>
            <person name="Krizsan K."/>
            <person name="Foldi C."/>
            <person name="Dima B."/>
            <person name="Sanchez-Garcia M."/>
            <person name="Sanchez-Ramirez S."/>
            <person name="Szollosi G.J."/>
            <person name="Szarkandi J.G."/>
            <person name="Papp V."/>
            <person name="Albert L."/>
            <person name="Andreopoulos W."/>
            <person name="Angelini C."/>
            <person name="Antonin V."/>
            <person name="Barry K.W."/>
            <person name="Bougher N.L."/>
            <person name="Buchanan P."/>
            <person name="Buyck B."/>
            <person name="Bense V."/>
            <person name="Catcheside P."/>
            <person name="Chovatia M."/>
            <person name="Cooper J."/>
            <person name="Damon W."/>
            <person name="Desjardin D."/>
            <person name="Finy P."/>
            <person name="Geml J."/>
            <person name="Haridas S."/>
            <person name="Hughes K."/>
            <person name="Justo A."/>
            <person name="Karasinski D."/>
            <person name="Kautmanova I."/>
            <person name="Kiss B."/>
            <person name="Kocsube S."/>
            <person name="Kotiranta H."/>
            <person name="LaButti K.M."/>
            <person name="Lechner B.E."/>
            <person name="Liimatainen K."/>
            <person name="Lipzen A."/>
            <person name="Lukacs Z."/>
            <person name="Mihaltcheva S."/>
            <person name="Morgado L.N."/>
            <person name="Niskanen T."/>
            <person name="Noordeloos M.E."/>
            <person name="Ohm R.A."/>
            <person name="Ortiz-Santana B."/>
            <person name="Ovrebo C."/>
            <person name="Racz N."/>
            <person name="Riley R."/>
            <person name="Savchenko A."/>
            <person name="Shiryaev A."/>
            <person name="Soop K."/>
            <person name="Spirin V."/>
            <person name="Szebenyi C."/>
            <person name="Tomsovsky M."/>
            <person name="Tulloss R.E."/>
            <person name="Uehling J."/>
            <person name="Grigoriev I.V."/>
            <person name="Vagvolgyi C."/>
            <person name="Papp T."/>
            <person name="Martin F.M."/>
            <person name="Miettinen O."/>
            <person name="Hibbett D.S."/>
            <person name="Nagy L.G."/>
        </authorList>
    </citation>
    <scope>NUCLEOTIDE SEQUENCE [LARGE SCALE GENOMIC DNA]</scope>
    <source>
        <strain evidence="1 2">CBS 962.96</strain>
    </source>
</reference>
<proteinExistence type="predicted"/>
<evidence type="ECO:0008006" key="3">
    <source>
        <dbReference type="Google" id="ProtNLM"/>
    </source>
</evidence>
<feature type="non-terminal residue" evidence="1">
    <location>
        <position position="1"/>
    </location>
</feature>
<dbReference type="OrthoDB" id="1711508at2759"/>